<reference evidence="2" key="1">
    <citation type="submission" date="2022-10" db="EMBL/GenBank/DDBJ databases">
        <title>Adaptive evolution leads to modifications in subtelomeric GC content in a zoonotic Cryptosporidium species.</title>
        <authorList>
            <person name="Li J."/>
            <person name="Feng Y."/>
            <person name="Xiao L."/>
        </authorList>
    </citation>
    <scope>NUCLEOTIDE SEQUENCE</scope>
    <source>
        <strain evidence="2">33844</strain>
    </source>
</reference>
<protein>
    <submittedName>
        <fullName evidence="2">Signal peptide-containing protein</fullName>
    </submittedName>
</protein>
<keyword evidence="1" id="KW-0732">Signal</keyword>
<evidence type="ECO:0000256" key="1">
    <source>
        <dbReference type="SAM" id="SignalP"/>
    </source>
</evidence>
<dbReference type="AlphaFoldDB" id="A0A9D5HZI3"/>
<dbReference type="EMBL" id="JAPCXC010000018">
    <property type="protein sequence ID" value="KAJ1611112.1"/>
    <property type="molecule type" value="Genomic_DNA"/>
</dbReference>
<feature type="signal peptide" evidence="1">
    <location>
        <begin position="1"/>
        <end position="28"/>
    </location>
</feature>
<comment type="caution">
    <text evidence="2">The sequence shown here is derived from an EMBL/GenBank/DDBJ whole genome shotgun (WGS) entry which is preliminary data.</text>
</comment>
<feature type="chain" id="PRO_5038932628" evidence="1">
    <location>
        <begin position="29"/>
        <end position="160"/>
    </location>
</feature>
<gene>
    <name evidence="2" type="ORF">OJ253_962</name>
</gene>
<name>A0A9D5HZI3_9CRYT</name>
<dbReference type="Proteomes" id="UP001067231">
    <property type="component" value="Unassembled WGS sequence"/>
</dbReference>
<proteinExistence type="predicted"/>
<accession>A0A9D5HZI3</accession>
<dbReference type="OrthoDB" id="343344at2759"/>
<evidence type="ECO:0000313" key="2">
    <source>
        <dbReference type="EMBL" id="KAJ1611112.1"/>
    </source>
</evidence>
<sequence>MYYKAILALISLLCLFLTDLKQHHGVHGGSLIKLRSLAYSGEFSPREADCIEYAEKYLEYLLLKNSFHYRTKITEKYRTILELDESSGAETTESSRRNYELSLKKLVSLSKEMEVQLDEANKLFEFLLICFRFFGEKYSPNYIFTSNKKTLKHLDFVGAQ</sequence>
<organism evidence="2">
    <name type="scientific">Cryptosporidium canis</name>
    <dbReference type="NCBI Taxonomy" id="195482"/>
    <lineage>
        <taxon>Eukaryota</taxon>
        <taxon>Sar</taxon>
        <taxon>Alveolata</taxon>
        <taxon>Apicomplexa</taxon>
        <taxon>Conoidasida</taxon>
        <taxon>Coccidia</taxon>
        <taxon>Eucoccidiorida</taxon>
        <taxon>Eimeriorina</taxon>
        <taxon>Cryptosporidiidae</taxon>
        <taxon>Cryptosporidium</taxon>
    </lineage>
</organism>